<keyword evidence="3" id="KW-1185">Reference proteome</keyword>
<evidence type="ECO:0000256" key="1">
    <source>
        <dbReference type="SAM" id="Phobius"/>
    </source>
</evidence>
<keyword evidence="1" id="KW-1133">Transmembrane helix</keyword>
<reference evidence="2" key="1">
    <citation type="submission" date="2023-01" db="EMBL/GenBank/DDBJ databases">
        <title>Genome assembly of the deep-sea coral Lophelia pertusa.</title>
        <authorList>
            <person name="Herrera S."/>
            <person name="Cordes E."/>
        </authorList>
    </citation>
    <scope>NUCLEOTIDE SEQUENCE</scope>
    <source>
        <strain evidence="2">USNM1676648</strain>
        <tissue evidence="2">Polyp</tissue>
    </source>
</reference>
<keyword evidence="1" id="KW-0472">Membrane</keyword>
<evidence type="ECO:0000313" key="2">
    <source>
        <dbReference type="EMBL" id="KAJ7392010.1"/>
    </source>
</evidence>
<dbReference type="AlphaFoldDB" id="A0A9X0D9Q7"/>
<keyword evidence="1" id="KW-0812">Transmembrane</keyword>
<protein>
    <submittedName>
        <fullName evidence="2">Uncharacterized protein</fullName>
    </submittedName>
</protein>
<organism evidence="2 3">
    <name type="scientific">Desmophyllum pertusum</name>
    <dbReference type="NCBI Taxonomy" id="174260"/>
    <lineage>
        <taxon>Eukaryota</taxon>
        <taxon>Metazoa</taxon>
        <taxon>Cnidaria</taxon>
        <taxon>Anthozoa</taxon>
        <taxon>Hexacorallia</taxon>
        <taxon>Scleractinia</taxon>
        <taxon>Caryophylliina</taxon>
        <taxon>Caryophylliidae</taxon>
        <taxon>Desmophyllum</taxon>
    </lineage>
</organism>
<comment type="caution">
    <text evidence="2">The sequence shown here is derived from an EMBL/GenBank/DDBJ whole genome shotgun (WGS) entry which is preliminary data.</text>
</comment>
<feature type="transmembrane region" description="Helical" evidence="1">
    <location>
        <begin position="81"/>
        <end position="101"/>
    </location>
</feature>
<evidence type="ECO:0000313" key="3">
    <source>
        <dbReference type="Proteomes" id="UP001163046"/>
    </source>
</evidence>
<proteinExistence type="predicted"/>
<gene>
    <name evidence="2" type="ORF">OS493_014946</name>
</gene>
<sequence>MVTTTHPISVQYCSVQYFNVLFPINYLSNVSGGGFDTQGKCGSRTLKSILVAEQAFVREENTPLQKKQFPRKKAVLNCVKMTLQFSFIVSIFLLCGFLVVIPPASSIRCYRQRCVDNECYGGDEGVQCEGSDYDRCGMLSFGSKNHEGHTFALLQLNCARSTVDCSQNEVCENERKLTESVNEKLSGCSMTCCTGDMCNRRPGKDKDVKSP</sequence>
<accession>A0A9X0D9Q7</accession>
<name>A0A9X0D9Q7_9CNID</name>
<dbReference type="EMBL" id="MU825403">
    <property type="protein sequence ID" value="KAJ7392010.1"/>
    <property type="molecule type" value="Genomic_DNA"/>
</dbReference>
<dbReference type="Proteomes" id="UP001163046">
    <property type="component" value="Unassembled WGS sequence"/>
</dbReference>